<dbReference type="GO" id="GO:0046872">
    <property type="term" value="F:metal ion binding"/>
    <property type="evidence" value="ECO:0007669"/>
    <property type="project" value="UniProtKB-KW"/>
</dbReference>
<dbReference type="PANTHER" id="PTHR10584:SF166">
    <property type="entry name" value="RIBOKINASE"/>
    <property type="match status" value="1"/>
</dbReference>
<dbReference type="AlphaFoldDB" id="A0A9P1JLJ5"/>
<dbReference type="EMBL" id="FP893246">
    <property type="protein sequence ID" value="CBJ93191.1"/>
    <property type="molecule type" value="Genomic_DNA"/>
</dbReference>
<dbReference type="Pfam" id="PF00294">
    <property type="entry name" value="PfkB"/>
    <property type="match status" value="1"/>
</dbReference>
<keyword evidence="8" id="KW-0119">Carbohydrate metabolism</keyword>
<organism evidence="10">
    <name type="scientific">Vibrio nigripulchritudo</name>
    <dbReference type="NCBI Taxonomy" id="28173"/>
    <lineage>
        <taxon>Bacteria</taxon>
        <taxon>Pseudomonadati</taxon>
        <taxon>Pseudomonadota</taxon>
        <taxon>Gammaproteobacteria</taxon>
        <taxon>Vibrionales</taxon>
        <taxon>Vibrionaceae</taxon>
        <taxon>Vibrio</taxon>
    </lineage>
</organism>
<protein>
    <submittedName>
        <fullName evidence="10">Ribokinase</fullName>
        <ecNumber evidence="10">2.7.1.15</ecNumber>
    </submittedName>
</protein>
<evidence type="ECO:0000256" key="1">
    <source>
        <dbReference type="ARBA" id="ARBA00022679"/>
    </source>
</evidence>
<sequence length="329" mass="35095">MNNQDILVFGSHVYGVYIECDALPKHGETVVGRHFDPMNLADGGKGSNQAVCAARLGANTAFCGVLGDDAPAYSALEQLAHANVDTQFCRLSEHAHTGVSVATLDRHGLSTIVTDMGANRDLGTRDVGRMRPHFHNYRYALFQFENNVDVTLQAARAAQSEGCVAAVTPGPFCPLNAGALQGIDVLVPNETEAASLLNIDEGQVDGPTDVHRIQQQWGVKNVVLTQGAKGCTILWEGALLMVPAFPVIARNTIGAGDGFVAALFTALTWGADIEDAAVFASAVSAISVCCEGAPWTSYPTFEETLVFLQQHDKEEVASALRSKRSLHFL</sequence>
<evidence type="ECO:0000256" key="8">
    <source>
        <dbReference type="ARBA" id="ARBA00023277"/>
    </source>
</evidence>
<keyword evidence="1 10" id="KW-0808">Transferase</keyword>
<dbReference type="Gene3D" id="3.40.1190.20">
    <property type="match status" value="1"/>
</dbReference>
<keyword evidence="10" id="KW-0614">Plasmid</keyword>
<dbReference type="InterPro" id="IPR029056">
    <property type="entry name" value="Ribokinase-like"/>
</dbReference>
<keyword evidence="4" id="KW-0418">Kinase</keyword>
<dbReference type="GO" id="GO:0006014">
    <property type="term" value="P:D-ribose metabolic process"/>
    <property type="evidence" value="ECO:0007669"/>
    <property type="project" value="InterPro"/>
</dbReference>
<accession>A0A9P1JLJ5</accession>
<dbReference type="PANTHER" id="PTHR10584">
    <property type="entry name" value="SUGAR KINASE"/>
    <property type="match status" value="1"/>
</dbReference>
<dbReference type="RefSeq" id="WP_013610322.1">
    <property type="nucleotide sequence ID" value="NC_015156.1"/>
</dbReference>
<keyword evidence="7" id="KW-0630">Potassium</keyword>
<evidence type="ECO:0000313" key="10">
    <source>
        <dbReference type="EMBL" id="CBJ93191.1"/>
    </source>
</evidence>
<dbReference type="CDD" id="cd01174">
    <property type="entry name" value="ribokinase"/>
    <property type="match status" value="1"/>
</dbReference>
<dbReference type="EC" id="2.7.1.15" evidence="10"/>
<keyword evidence="6" id="KW-0460">Magnesium</keyword>
<feature type="domain" description="Carbohydrate kinase PfkB" evidence="9">
    <location>
        <begin position="5"/>
        <end position="293"/>
    </location>
</feature>
<dbReference type="PRINTS" id="PR00990">
    <property type="entry name" value="RIBOKINASE"/>
</dbReference>
<keyword evidence="2" id="KW-0479">Metal-binding</keyword>
<evidence type="ECO:0000256" key="4">
    <source>
        <dbReference type="ARBA" id="ARBA00022777"/>
    </source>
</evidence>
<dbReference type="InterPro" id="IPR011611">
    <property type="entry name" value="PfkB_dom"/>
</dbReference>
<dbReference type="InterPro" id="IPR002139">
    <property type="entry name" value="Ribo/fructo_kinase"/>
</dbReference>
<evidence type="ECO:0000256" key="6">
    <source>
        <dbReference type="ARBA" id="ARBA00022842"/>
    </source>
</evidence>
<evidence type="ECO:0000256" key="2">
    <source>
        <dbReference type="ARBA" id="ARBA00022723"/>
    </source>
</evidence>
<dbReference type="GO" id="GO:0004747">
    <property type="term" value="F:ribokinase activity"/>
    <property type="evidence" value="ECO:0007669"/>
    <property type="project" value="UniProtKB-EC"/>
</dbReference>
<name>A0A9P1JLJ5_9VIBR</name>
<evidence type="ECO:0000259" key="9">
    <source>
        <dbReference type="Pfam" id="PF00294"/>
    </source>
</evidence>
<evidence type="ECO:0000256" key="7">
    <source>
        <dbReference type="ARBA" id="ARBA00022958"/>
    </source>
</evidence>
<dbReference type="InterPro" id="IPR011877">
    <property type="entry name" value="Ribokinase"/>
</dbReference>
<reference evidence="10" key="1">
    <citation type="submission" date="2010-02" db="EMBL/GenBank/DDBJ databases">
        <authorList>
            <person name="Genoscope - CEA"/>
        </authorList>
    </citation>
    <scope>NUCLEOTIDE SEQUENCE</scope>
    <source>
        <plasmid evidence="10">VIBNI_pA</plasmid>
    </source>
</reference>
<keyword evidence="3" id="KW-0547">Nucleotide-binding</keyword>
<dbReference type="GO" id="GO:0005524">
    <property type="term" value="F:ATP binding"/>
    <property type="evidence" value="ECO:0007669"/>
    <property type="project" value="UniProtKB-KW"/>
</dbReference>
<evidence type="ECO:0000256" key="3">
    <source>
        <dbReference type="ARBA" id="ARBA00022741"/>
    </source>
</evidence>
<gene>
    <name evidence="10" type="ORF">VIBNI_0168</name>
</gene>
<dbReference type="GO" id="GO:0005829">
    <property type="term" value="C:cytosol"/>
    <property type="evidence" value="ECO:0007669"/>
    <property type="project" value="TreeGrafter"/>
</dbReference>
<proteinExistence type="predicted"/>
<keyword evidence="5" id="KW-0067">ATP-binding</keyword>
<dbReference type="SUPFAM" id="SSF53613">
    <property type="entry name" value="Ribokinase-like"/>
    <property type="match status" value="1"/>
</dbReference>
<geneLocation type="plasmid" evidence="10">
    <name>VIBNI_pA</name>
</geneLocation>
<evidence type="ECO:0000256" key="5">
    <source>
        <dbReference type="ARBA" id="ARBA00022840"/>
    </source>
</evidence>